<dbReference type="Pfam" id="PF21344">
    <property type="entry name" value="Zn_ribbon_LysW"/>
    <property type="match status" value="1"/>
</dbReference>
<reference evidence="1 2" key="1">
    <citation type="journal article" date="2016" name="Nat. Commun.">
        <title>Thousands of microbial genomes shed light on interconnected biogeochemical processes in an aquifer system.</title>
        <authorList>
            <person name="Anantharaman K."/>
            <person name="Brown C.T."/>
            <person name="Hug L.A."/>
            <person name="Sharon I."/>
            <person name="Castelle C.J."/>
            <person name="Probst A.J."/>
            <person name="Thomas B.C."/>
            <person name="Singh A."/>
            <person name="Wilkins M.J."/>
            <person name="Karaoz U."/>
            <person name="Brodie E.L."/>
            <person name="Williams K.H."/>
            <person name="Hubbard S.S."/>
            <person name="Banfield J.F."/>
        </authorList>
    </citation>
    <scope>NUCLEOTIDE SEQUENCE [LARGE SCALE GENOMIC DNA]</scope>
</reference>
<dbReference type="AlphaFoldDB" id="A0A1F6APG6"/>
<accession>A0A1F6APG6</accession>
<evidence type="ECO:0008006" key="3">
    <source>
        <dbReference type="Google" id="ProtNLM"/>
    </source>
</evidence>
<evidence type="ECO:0000313" key="2">
    <source>
        <dbReference type="Proteomes" id="UP000176609"/>
    </source>
</evidence>
<name>A0A1F6APG6_9BACT</name>
<dbReference type="Proteomes" id="UP000176609">
    <property type="component" value="Unassembled WGS sequence"/>
</dbReference>
<dbReference type="InterPro" id="IPR005906">
    <property type="entry name" value="LysW"/>
</dbReference>
<organism evidence="1 2">
    <name type="scientific">Candidatus Gottesmanbacteria bacterium RIFCSPLOWO2_01_FULL_39_12b</name>
    <dbReference type="NCBI Taxonomy" id="1798388"/>
    <lineage>
        <taxon>Bacteria</taxon>
        <taxon>Candidatus Gottesmaniibacteriota</taxon>
    </lineage>
</organism>
<sequence length="62" mass="6870">MQKNGEEHDVSEFTVICPECDTAQPVTNPAFEGKIIECKACATEFEIISLNPLKLASLEEEK</sequence>
<proteinExistence type="predicted"/>
<protein>
    <recommendedName>
        <fullName evidence="3">Lysine biosynthesis protein LysW</fullName>
    </recommendedName>
</protein>
<evidence type="ECO:0000313" key="1">
    <source>
        <dbReference type="EMBL" id="OGG26576.1"/>
    </source>
</evidence>
<dbReference type="EMBL" id="MFJR01000008">
    <property type="protein sequence ID" value="OGG26576.1"/>
    <property type="molecule type" value="Genomic_DNA"/>
</dbReference>
<dbReference type="Gene3D" id="2.20.28.160">
    <property type="match status" value="1"/>
</dbReference>
<comment type="caution">
    <text evidence="1">The sequence shown here is derived from an EMBL/GenBank/DDBJ whole genome shotgun (WGS) entry which is preliminary data.</text>
</comment>
<gene>
    <name evidence="1" type="ORF">A2960_03780</name>
</gene>